<keyword evidence="4" id="KW-0539">Nucleus</keyword>
<dbReference type="InterPro" id="IPR011598">
    <property type="entry name" value="bHLH_dom"/>
</dbReference>
<dbReference type="PANTHER" id="PTHR31945:SF11">
    <property type="entry name" value="TRANSCRIPTION FACTOR ABORTED MICROSPORES"/>
    <property type="match status" value="1"/>
</dbReference>
<dbReference type="EMBL" id="JAHRHJ020000007">
    <property type="protein sequence ID" value="KAH9308209.1"/>
    <property type="molecule type" value="Genomic_DNA"/>
</dbReference>
<dbReference type="CDD" id="cd04873">
    <property type="entry name" value="ACT_UUR-ACR-like"/>
    <property type="match status" value="1"/>
</dbReference>
<dbReference type="SUPFAM" id="SSF47459">
    <property type="entry name" value="HLH, helix-loop-helix DNA-binding domain"/>
    <property type="match status" value="1"/>
</dbReference>
<dbReference type="AlphaFoldDB" id="A0AA38KRY2"/>
<evidence type="ECO:0000259" key="7">
    <source>
        <dbReference type="PROSITE" id="PS50888"/>
    </source>
</evidence>
<feature type="domain" description="BHLH" evidence="7">
    <location>
        <begin position="364"/>
        <end position="413"/>
    </location>
</feature>
<keyword evidence="3" id="KW-0804">Transcription</keyword>
<proteinExistence type="predicted"/>
<organism evidence="8 9">
    <name type="scientific">Taxus chinensis</name>
    <name type="common">Chinese yew</name>
    <name type="synonym">Taxus wallichiana var. chinensis</name>
    <dbReference type="NCBI Taxonomy" id="29808"/>
    <lineage>
        <taxon>Eukaryota</taxon>
        <taxon>Viridiplantae</taxon>
        <taxon>Streptophyta</taxon>
        <taxon>Embryophyta</taxon>
        <taxon>Tracheophyta</taxon>
        <taxon>Spermatophyta</taxon>
        <taxon>Pinopsida</taxon>
        <taxon>Pinidae</taxon>
        <taxon>Conifers II</taxon>
        <taxon>Cupressales</taxon>
        <taxon>Taxaceae</taxon>
        <taxon>Taxus</taxon>
    </lineage>
</organism>
<feature type="compositionally biased region" description="Basic and acidic residues" evidence="6">
    <location>
        <begin position="1"/>
        <end position="11"/>
    </location>
</feature>
<feature type="region of interest" description="Disordered" evidence="6">
    <location>
        <begin position="337"/>
        <end position="362"/>
    </location>
</feature>
<dbReference type="CDD" id="cd11443">
    <property type="entry name" value="bHLH_AtAMS_like"/>
    <property type="match status" value="1"/>
</dbReference>
<comment type="caution">
    <text evidence="8">The sequence shown here is derived from an EMBL/GenBank/DDBJ whole genome shotgun (WGS) entry which is preliminary data.</text>
</comment>
<protein>
    <recommendedName>
        <fullName evidence="7">BHLH domain-containing protein</fullName>
    </recommendedName>
</protein>
<feature type="region of interest" description="Disordered" evidence="6">
    <location>
        <begin position="1"/>
        <end position="20"/>
    </location>
</feature>
<sequence>KTQQEKKKLQIERNGSLNMSKGPQERLRSLVGVKRWDYLIYWNLSDDQRCLEWLGCCCSGADQSRQGLQNPMSESHVYFSSHYFEGGGCQCRDIVVQHPRTAACELLADFPSSIPLEAGIQGQVFLTGQLRWINFPNIGDPNGGQEAVQTKVLIPVRNGLVELFVCKPVAENAALIQFVLTQSDLWLPQIFADSNNLFSVSASASAGGGFGSVSETGSTFPWLPATATASDSVPWDSTVADRALSDSQLSIHLNFLGQQLQNKPPTNDFFEGSADSLNHSDKPSGDHPLQQQQDNSNHNINQAAAAAAASLPLPGIMRTSSQLSKENHDKEVKNEFIRADSSDCSDQMEDDVDDQKTVGRSGRRHLSKNLVAERKRRKKLNERLYALRALVPKITKMDRASILGDAIDYIKQLQQQAKELQDELNEMDNMQAGNPGSPPDLENGGQQVIDEETLARCSAKSDVTKPAANEPAEDTVHTMQIEVSQLDTHVFNLRIFSEKRVGGFVRLMQAMDRLGLDILNANITSFRGLVLNVFNAEMRDKEMIQADQLRESLLEMTLNPSSASGEAAASDHQQRHMMH</sequence>
<evidence type="ECO:0000256" key="2">
    <source>
        <dbReference type="ARBA" id="ARBA00023015"/>
    </source>
</evidence>
<dbReference type="Pfam" id="PF22754">
    <property type="entry name" value="bHLH-TF_ACT-like_plant"/>
    <property type="match status" value="1"/>
</dbReference>
<dbReference type="GO" id="GO:0043565">
    <property type="term" value="F:sequence-specific DNA binding"/>
    <property type="evidence" value="ECO:0007669"/>
    <property type="project" value="TreeGrafter"/>
</dbReference>
<feature type="region of interest" description="Disordered" evidence="6">
    <location>
        <begin position="559"/>
        <end position="579"/>
    </location>
</feature>
<evidence type="ECO:0000313" key="9">
    <source>
        <dbReference type="Proteomes" id="UP000824469"/>
    </source>
</evidence>
<reference evidence="8 9" key="1">
    <citation type="journal article" date="2021" name="Nat. Plants">
        <title>The Taxus genome provides insights into paclitaxel biosynthesis.</title>
        <authorList>
            <person name="Xiong X."/>
            <person name="Gou J."/>
            <person name="Liao Q."/>
            <person name="Li Y."/>
            <person name="Zhou Q."/>
            <person name="Bi G."/>
            <person name="Li C."/>
            <person name="Du R."/>
            <person name="Wang X."/>
            <person name="Sun T."/>
            <person name="Guo L."/>
            <person name="Liang H."/>
            <person name="Lu P."/>
            <person name="Wu Y."/>
            <person name="Zhang Z."/>
            <person name="Ro D.K."/>
            <person name="Shang Y."/>
            <person name="Huang S."/>
            <person name="Yan J."/>
        </authorList>
    </citation>
    <scope>NUCLEOTIDE SEQUENCE [LARGE SCALE GENOMIC DNA]</scope>
    <source>
        <strain evidence="8">Ta-2019</strain>
    </source>
</reference>
<evidence type="ECO:0000256" key="1">
    <source>
        <dbReference type="ARBA" id="ARBA00004123"/>
    </source>
</evidence>
<evidence type="ECO:0000313" key="8">
    <source>
        <dbReference type="EMBL" id="KAH9308209.1"/>
    </source>
</evidence>
<evidence type="ECO:0000256" key="6">
    <source>
        <dbReference type="SAM" id="MobiDB-lite"/>
    </source>
</evidence>
<feature type="region of interest" description="Disordered" evidence="6">
    <location>
        <begin position="260"/>
        <end position="294"/>
    </location>
</feature>
<dbReference type="InterPro" id="IPR051358">
    <property type="entry name" value="TF_AMS/ICE1/BHLH6-like"/>
</dbReference>
<dbReference type="GO" id="GO:0005634">
    <property type="term" value="C:nucleus"/>
    <property type="evidence" value="ECO:0007669"/>
    <property type="project" value="UniProtKB-SubCell"/>
</dbReference>
<dbReference type="OMA" id="HPRTKAC"/>
<evidence type="ECO:0000256" key="4">
    <source>
        <dbReference type="ARBA" id="ARBA00023242"/>
    </source>
</evidence>
<accession>A0AA38KRY2</accession>
<dbReference type="InterPro" id="IPR025610">
    <property type="entry name" value="MYC/MYB_N"/>
</dbReference>
<dbReference type="Pfam" id="PF14215">
    <property type="entry name" value="bHLH-MYC_N"/>
    <property type="match status" value="1"/>
</dbReference>
<dbReference type="PANTHER" id="PTHR31945">
    <property type="entry name" value="TRANSCRIPTION FACTOR SCREAM2-RELATED"/>
    <property type="match status" value="1"/>
</dbReference>
<dbReference type="GO" id="GO:0003700">
    <property type="term" value="F:DNA-binding transcription factor activity"/>
    <property type="evidence" value="ECO:0007669"/>
    <property type="project" value="TreeGrafter"/>
</dbReference>
<keyword evidence="9" id="KW-1185">Reference proteome</keyword>
<feature type="coiled-coil region" evidence="5">
    <location>
        <begin position="363"/>
        <end position="433"/>
    </location>
</feature>
<comment type="subcellular location">
    <subcellularLocation>
        <location evidence="1">Nucleus</location>
    </subcellularLocation>
</comment>
<dbReference type="GO" id="GO:0046983">
    <property type="term" value="F:protein dimerization activity"/>
    <property type="evidence" value="ECO:0007669"/>
    <property type="project" value="InterPro"/>
</dbReference>
<feature type="non-terminal residue" evidence="8">
    <location>
        <position position="579"/>
    </location>
</feature>
<evidence type="ECO:0000256" key="5">
    <source>
        <dbReference type="SAM" id="Coils"/>
    </source>
</evidence>
<dbReference type="Proteomes" id="UP000824469">
    <property type="component" value="Unassembled WGS sequence"/>
</dbReference>
<name>A0AA38KRY2_TAXCH</name>
<dbReference type="InterPro" id="IPR036638">
    <property type="entry name" value="HLH_DNA-bd_sf"/>
</dbReference>
<dbReference type="SMART" id="SM00353">
    <property type="entry name" value="HLH"/>
    <property type="match status" value="1"/>
</dbReference>
<dbReference type="PROSITE" id="PS50888">
    <property type="entry name" value="BHLH"/>
    <property type="match status" value="1"/>
</dbReference>
<dbReference type="InterPro" id="IPR054502">
    <property type="entry name" value="bHLH-TF_ACT-like_plant"/>
</dbReference>
<keyword evidence="2" id="KW-0805">Transcription regulation</keyword>
<evidence type="ECO:0000256" key="3">
    <source>
        <dbReference type="ARBA" id="ARBA00023163"/>
    </source>
</evidence>
<dbReference type="Gene3D" id="4.10.280.10">
    <property type="entry name" value="Helix-loop-helix DNA-binding domain"/>
    <property type="match status" value="1"/>
</dbReference>
<keyword evidence="5" id="KW-0175">Coiled coil</keyword>
<gene>
    <name evidence="8" type="ORF">KI387_036120</name>
</gene>
<dbReference type="Pfam" id="PF00010">
    <property type="entry name" value="HLH"/>
    <property type="match status" value="1"/>
</dbReference>